<dbReference type="Proteomes" id="UP000176939">
    <property type="component" value="Unassembled WGS sequence"/>
</dbReference>
<sequence>MNSKILFKGKFSKNEIVSKYNKVSLRCVDPVIENKAKQIWQNKVREARIAGKKIWDQPVYRLDDFFVDKNKCGLKFSTIPFSIRISIKDFTDELFNKGEKYLPMAVYSSIFVETSDGKFIFGEKSDKYATNRKYSYIGGVFNKSLEYDDEVDPFAASYNEVIEELGIDTKDIESFFLLGALRTESCNVALVFYCKLKLIKDEVIKKFRNRKDLELSDLFFAKAKELKDVGVNKIGKEPEIVDFYELYE</sequence>
<reference evidence="1 2" key="1">
    <citation type="journal article" date="2016" name="Nat. Commun.">
        <title>Thousands of microbial genomes shed light on interconnected biogeochemical processes in an aquifer system.</title>
        <authorList>
            <person name="Anantharaman K."/>
            <person name="Brown C.T."/>
            <person name="Hug L.A."/>
            <person name="Sharon I."/>
            <person name="Castelle C.J."/>
            <person name="Probst A.J."/>
            <person name="Thomas B.C."/>
            <person name="Singh A."/>
            <person name="Wilkins M.J."/>
            <person name="Karaoz U."/>
            <person name="Brodie E.L."/>
            <person name="Williams K.H."/>
            <person name="Hubbard S.S."/>
            <person name="Banfield J.F."/>
        </authorList>
    </citation>
    <scope>NUCLEOTIDE SEQUENCE [LARGE SCALE GENOMIC DNA]</scope>
</reference>
<evidence type="ECO:0000313" key="1">
    <source>
        <dbReference type="EMBL" id="OGM10719.1"/>
    </source>
</evidence>
<protein>
    <recommendedName>
        <fullName evidence="3">Nudix hydrolase domain-containing protein</fullName>
    </recommendedName>
</protein>
<comment type="caution">
    <text evidence="1">The sequence shown here is derived from an EMBL/GenBank/DDBJ whole genome shotgun (WGS) entry which is preliminary data.</text>
</comment>
<accession>A0A1F7X7L4</accession>
<evidence type="ECO:0008006" key="3">
    <source>
        <dbReference type="Google" id="ProtNLM"/>
    </source>
</evidence>
<gene>
    <name evidence="1" type="ORF">A2Z67_01970</name>
</gene>
<proteinExistence type="predicted"/>
<dbReference type="SUPFAM" id="SSF55811">
    <property type="entry name" value="Nudix"/>
    <property type="match status" value="1"/>
</dbReference>
<name>A0A1F7X7L4_9BACT</name>
<evidence type="ECO:0000313" key="2">
    <source>
        <dbReference type="Proteomes" id="UP000176939"/>
    </source>
</evidence>
<organism evidence="1 2">
    <name type="scientific">Candidatus Woesebacteria bacterium RBG_13_36_22</name>
    <dbReference type="NCBI Taxonomy" id="1802478"/>
    <lineage>
        <taxon>Bacteria</taxon>
        <taxon>Candidatus Woeseibacteriota</taxon>
    </lineage>
</organism>
<dbReference type="AlphaFoldDB" id="A0A1F7X7L4"/>
<dbReference type="InterPro" id="IPR015797">
    <property type="entry name" value="NUDIX_hydrolase-like_dom_sf"/>
</dbReference>
<dbReference type="EMBL" id="MGFQ01000001">
    <property type="protein sequence ID" value="OGM10719.1"/>
    <property type="molecule type" value="Genomic_DNA"/>
</dbReference>